<dbReference type="VEuPathDB" id="AmoebaDB:DDB_G0270786"/>
<feature type="transmembrane region" description="Helical" evidence="2">
    <location>
        <begin position="430"/>
        <end position="448"/>
    </location>
</feature>
<feature type="region of interest" description="Disordered" evidence="1">
    <location>
        <begin position="93"/>
        <end position="128"/>
    </location>
</feature>
<comment type="caution">
    <text evidence="3">The sequence shown here is derived from an EMBL/GenBank/DDBJ whole genome shotgun (WGS) entry which is preliminary data.</text>
</comment>
<keyword evidence="4" id="KW-1185">Reference proteome</keyword>
<protein>
    <submittedName>
        <fullName evidence="3">Uncharacterized protein</fullName>
    </submittedName>
</protein>
<proteinExistence type="predicted"/>
<feature type="transmembrane region" description="Helical" evidence="2">
    <location>
        <begin position="454"/>
        <end position="472"/>
    </location>
</feature>
<dbReference type="FunCoup" id="Q55BV4">
    <property type="interactions" value="744"/>
</dbReference>
<dbReference type="STRING" id="44689.Q55BV4"/>
<feature type="transmembrane region" description="Helical" evidence="2">
    <location>
        <begin position="398"/>
        <end position="418"/>
    </location>
</feature>
<sequence>MSFFELFDIVAGARRNTVDNNNNNNNNNNEHQINNSNEIECSQEQNQDPESQVGSTILSNDQKSLKDSADNGSDLVSNDSKINRTASGAKFQLNINKINRNNSNSSNNGSPRNNNNNNNNNNGRSGSILSVVESPRNKILMDGLIGPSINKEQDVERDGTDLEEGGDSTTNGAGGDNGDDDHGDGNNGEKKPKELDYYNEYYTEKGELKLFVKPKKWWQLDTMFTTTSYLSKLTLISILVTVIACVYLTFYIVLGNRFVFDDSKPRWGLAVSIIAGVINEQLLVTIAYSVLTSQFGFKNTKCGLPVALLFSIASAVFTTCGRVYGITGTADFIPKYFLTLGNIIIVSFIVGYKSFKSKLFCLWVSLPYISMGVILIAYDYFLIKWYIKDSTGEFEKSVVRIVIHPVITAILLLISRFCINQLAYLKPRSVISLMLIPICFNSFYGRLFGNTMDTLQGVVISSLILSLLEIIWKCSLRARDSFIVRFLCRCSGNAAAVMQQNLPLYTEYQSFEMIYDLTSTFVSTYMVCCYFFVFTTNYGDDISKQFKIMAIQLAFSVVTEILVAYVSLAYLKLPIIIPYKKRKDGFIFITCFSFLSVIAFITIRIMNLLHDQWIV</sequence>
<evidence type="ECO:0000256" key="2">
    <source>
        <dbReference type="SAM" id="Phobius"/>
    </source>
</evidence>
<dbReference type="EMBL" id="AAFI02000005">
    <property type="protein sequence ID" value="EAL72743.1"/>
    <property type="molecule type" value="Genomic_DNA"/>
</dbReference>
<dbReference type="KEGG" id="ddi:DDB_G0270786"/>
<dbReference type="AlphaFoldDB" id="Q55BV4"/>
<dbReference type="RefSeq" id="XP_646727.1">
    <property type="nucleotide sequence ID" value="XM_641635.1"/>
</dbReference>
<accession>Q55BV4</accession>
<name>Q55BV4_DICDI</name>
<keyword evidence="2" id="KW-0812">Transmembrane</keyword>
<dbReference type="PaxDb" id="44689-DDB0202019"/>
<dbReference type="eggNOG" id="ENOG502RSN4">
    <property type="taxonomic scope" value="Eukaryota"/>
</dbReference>
<keyword evidence="2" id="KW-0472">Membrane</keyword>
<dbReference type="GeneID" id="8617699"/>
<feature type="transmembrane region" description="Helical" evidence="2">
    <location>
        <begin position="553"/>
        <end position="573"/>
    </location>
</feature>
<dbReference type="OMA" id="NEYYTEK"/>
<organism evidence="3 4">
    <name type="scientific">Dictyostelium discoideum</name>
    <name type="common">Social amoeba</name>
    <dbReference type="NCBI Taxonomy" id="44689"/>
    <lineage>
        <taxon>Eukaryota</taxon>
        <taxon>Amoebozoa</taxon>
        <taxon>Evosea</taxon>
        <taxon>Eumycetozoa</taxon>
        <taxon>Dictyostelia</taxon>
        <taxon>Dictyosteliales</taxon>
        <taxon>Dictyosteliaceae</taxon>
        <taxon>Dictyostelium</taxon>
    </lineage>
</organism>
<evidence type="ECO:0000313" key="4">
    <source>
        <dbReference type="Proteomes" id="UP000002195"/>
    </source>
</evidence>
<evidence type="ECO:0000313" key="3">
    <source>
        <dbReference type="EMBL" id="EAL72743.1"/>
    </source>
</evidence>
<feature type="compositionally biased region" description="Basic and acidic residues" evidence="1">
    <location>
        <begin position="151"/>
        <end position="160"/>
    </location>
</feature>
<keyword evidence="2" id="KW-1133">Transmembrane helix</keyword>
<feature type="transmembrane region" description="Helical" evidence="2">
    <location>
        <begin position="514"/>
        <end position="533"/>
    </location>
</feature>
<dbReference type="InParanoid" id="Q55BV4"/>
<reference evidence="3 4" key="1">
    <citation type="journal article" date="2005" name="Nature">
        <title>The genome of the social amoeba Dictyostelium discoideum.</title>
        <authorList>
            <consortium name="The Dictyostelium discoideum Sequencing Consortium"/>
            <person name="Eichinger L."/>
            <person name="Pachebat J.A."/>
            <person name="Glockner G."/>
            <person name="Rajandream M.A."/>
            <person name="Sucgang R."/>
            <person name="Berriman M."/>
            <person name="Song J."/>
            <person name="Olsen R."/>
            <person name="Szafranski K."/>
            <person name="Xu Q."/>
            <person name="Tunggal B."/>
            <person name="Kummerfeld S."/>
            <person name="Madera M."/>
            <person name="Konfortov B.A."/>
            <person name="Rivero F."/>
            <person name="Bankier A.T."/>
            <person name="Lehmann R."/>
            <person name="Hamlin N."/>
            <person name="Davies R."/>
            <person name="Gaudet P."/>
            <person name="Fey P."/>
            <person name="Pilcher K."/>
            <person name="Chen G."/>
            <person name="Saunders D."/>
            <person name="Sodergren E."/>
            <person name="Davis P."/>
            <person name="Kerhornou A."/>
            <person name="Nie X."/>
            <person name="Hall N."/>
            <person name="Anjard C."/>
            <person name="Hemphill L."/>
            <person name="Bason N."/>
            <person name="Farbrother P."/>
            <person name="Desany B."/>
            <person name="Just E."/>
            <person name="Morio T."/>
            <person name="Rost R."/>
            <person name="Churcher C."/>
            <person name="Cooper J."/>
            <person name="Haydock S."/>
            <person name="van Driessche N."/>
            <person name="Cronin A."/>
            <person name="Goodhead I."/>
            <person name="Muzny D."/>
            <person name="Mourier T."/>
            <person name="Pain A."/>
            <person name="Lu M."/>
            <person name="Harper D."/>
            <person name="Lindsay R."/>
            <person name="Hauser H."/>
            <person name="James K."/>
            <person name="Quiles M."/>
            <person name="Madan Babu M."/>
            <person name="Saito T."/>
            <person name="Buchrieser C."/>
            <person name="Wardroper A."/>
            <person name="Felder M."/>
            <person name="Thangavelu M."/>
            <person name="Johnson D."/>
            <person name="Knights A."/>
            <person name="Loulseged H."/>
            <person name="Mungall K."/>
            <person name="Oliver K."/>
            <person name="Price C."/>
            <person name="Quail M.A."/>
            <person name="Urushihara H."/>
            <person name="Hernandez J."/>
            <person name="Rabbinowitsch E."/>
            <person name="Steffen D."/>
            <person name="Sanders M."/>
            <person name="Ma J."/>
            <person name="Kohara Y."/>
            <person name="Sharp S."/>
            <person name="Simmonds M."/>
            <person name="Spiegler S."/>
            <person name="Tivey A."/>
            <person name="Sugano S."/>
            <person name="White B."/>
            <person name="Walker D."/>
            <person name="Woodward J."/>
            <person name="Winckler T."/>
            <person name="Tanaka Y."/>
            <person name="Shaulsky G."/>
            <person name="Schleicher M."/>
            <person name="Weinstock G."/>
            <person name="Rosenthal A."/>
            <person name="Cox E.C."/>
            <person name="Chisholm R.L."/>
            <person name="Gibbs R."/>
            <person name="Loomis W.F."/>
            <person name="Platzer M."/>
            <person name="Kay R.R."/>
            <person name="Williams J."/>
            <person name="Dear P.H."/>
            <person name="Noegel A.A."/>
            <person name="Barrell B."/>
            <person name="Kuspa A."/>
        </authorList>
    </citation>
    <scope>NUCLEOTIDE SEQUENCE [LARGE SCALE GENOMIC DNA]</scope>
    <source>
        <strain evidence="3 4">AX4</strain>
    </source>
</reference>
<feature type="transmembrane region" description="Helical" evidence="2">
    <location>
        <begin position="303"/>
        <end position="324"/>
    </location>
</feature>
<feature type="transmembrane region" description="Helical" evidence="2">
    <location>
        <begin position="336"/>
        <end position="352"/>
    </location>
</feature>
<dbReference type="HOGENOM" id="CLU_444412_0_0_1"/>
<feature type="transmembrane region" description="Helical" evidence="2">
    <location>
        <begin position="233"/>
        <end position="254"/>
    </location>
</feature>
<feature type="transmembrane region" description="Helical" evidence="2">
    <location>
        <begin position="266"/>
        <end position="291"/>
    </location>
</feature>
<feature type="region of interest" description="Disordered" evidence="1">
    <location>
        <begin position="143"/>
        <end position="193"/>
    </location>
</feature>
<dbReference type="Proteomes" id="UP000002195">
    <property type="component" value="Unassembled WGS sequence"/>
</dbReference>
<feature type="compositionally biased region" description="Basic and acidic residues" evidence="1">
    <location>
        <begin position="183"/>
        <end position="193"/>
    </location>
</feature>
<feature type="transmembrane region" description="Helical" evidence="2">
    <location>
        <begin position="359"/>
        <end position="378"/>
    </location>
</feature>
<evidence type="ECO:0000256" key="1">
    <source>
        <dbReference type="SAM" id="MobiDB-lite"/>
    </source>
</evidence>
<gene>
    <name evidence="3" type="ORF">DDB_G0270786</name>
</gene>
<dbReference type="dictyBase" id="DDB_G0270786"/>
<feature type="compositionally biased region" description="Low complexity" evidence="1">
    <location>
        <begin position="94"/>
        <end position="128"/>
    </location>
</feature>
<feature type="transmembrane region" description="Helical" evidence="2">
    <location>
        <begin position="585"/>
        <end position="606"/>
    </location>
</feature>